<comment type="caution">
    <text evidence="2">The sequence shown here is derived from an EMBL/GenBank/DDBJ whole genome shotgun (WGS) entry which is preliminary data.</text>
</comment>
<dbReference type="InterPro" id="IPR004244">
    <property type="entry name" value="Transposase_22"/>
</dbReference>
<dbReference type="Proteomes" id="UP001458880">
    <property type="component" value="Unassembled WGS sequence"/>
</dbReference>
<dbReference type="EMBL" id="JASPKY010000202">
    <property type="protein sequence ID" value="KAK9721155.1"/>
    <property type="molecule type" value="Genomic_DNA"/>
</dbReference>
<organism evidence="2 3">
    <name type="scientific">Popillia japonica</name>
    <name type="common">Japanese beetle</name>
    <dbReference type="NCBI Taxonomy" id="7064"/>
    <lineage>
        <taxon>Eukaryota</taxon>
        <taxon>Metazoa</taxon>
        <taxon>Ecdysozoa</taxon>
        <taxon>Arthropoda</taxon>
        <taxon>Hexapoda</taxon>
        <taxon>Insecta</taxon>
        <taxon>Pterygota</taxon>
        <taxon>Neoptera</taxon>
        <taxon>Endopterygota</taxon>
        <taxon>Coleoptera</taxon>
        <taxon>Polyphaga</taxon>
        <taxon>Scarabaeiformia</taxon>
        <taxon>Scarabaeidae</taxon>
        <taxon>Rutelinae</taxon>
        <taxon>Popillia</taxon>
    </lineage>
</organism>
<reference evidence="2 3" key="1">
    <citation type="journal article" date="2024" name="BMC Genomics">
        <title>De novo assembly and annotation of Popillia japonica's genome with initial clues to its potential as an invasive pest.</title>
        <authorList>
            <person name="Cucini C."/>
            <person name="Boschi S."/>
            <person name="Funari R."/>
            <person name="Cardaioli E."/>
            <person name="Iannotti N."/>
            <person name="Marturano G."/>
            <person name="Paoli F."/>
            <person name="Bruttini M."/>
            <person name="Carapelli A."/>
            <person name="Frati F."/>
            <person name="Nardi F."/>
        </authorList>
    </citation>
    <scope>NUCLEOTIDE SEQUENCE [LARGE SCALE GENOMIC DNA]</scope>
    <source>
        <strain evidence="2">DMR45628</strain>
    </source>
</reference>
<keyword evidence="3" id="KW-1185">Reference proteome</keyword>
<evidence type="ECO:0000313" key="3">
    <source>
        <dbReference type="Proteomes" id="UP001458880"/>
    </source>
</evidence>
<name>A0AAW1KNA9_POPJA</name>
<evidence type="ECO:0000256" key="1">
    <source>
        <dbReference type="SAM" id="Coils"/>
    </source>
</evidence>
<dbReference type="AlphaFoldDB" id="A0AAW1KNA9"/>
<dbReference type="PANTHER" id="PTHR11505">
    <property type="entry name" value="L1 TRANSPOSABLE ELEMENT-RELATED"/>
    <property type="match status" value="1"/>
</dbReference>
<keyword evidence="1" id="KW-0175">Coiled coil</keyword>
<dbReference type="Gene3D" id="3.30.70.1820">
    <property type="entry name" value="L1 transposable element, RRM domain"/>
    <property type="match status" value="1"/>
</dbReference>
<sequence length="234" mass="27275">MPFPERVTRSSAEDDVLIKKVVEKVLGSDILRKELISKIQCDIVAEYRKEVQVLTEKVVQLEAELVATRSEVRKSVDDLEQYSRRNNLRSEVRKSVDDLEQYSRRNNLRIFGVPEEANEDTKVLVSNFCKEKLKINVGPELMDACHRLPAREQQQRPIIVKFHDRATKANVCRKKKELRGTKFVIREDLTRTRHFLMVEAKKKYGNRLVWSNNGKIFVKVNGEVVVLKSINDIR</sequence>
<accession>A0AAW1KNA9</accession>
<evidence type="ECO:0000313" key="2">
    <source>
        <dbReference type="EMBL" id="KAK9721155.1"/>
    </source>
</evidence>
<protein>
    <submittedName>
        <fullName evidence="2">Uncharacterized protein</fullName>
    </submittedName>
</protein>
<gene>
    <name evidence="2" type="ORF">QE152_g21676</name>
</gene>
<feature type="coiled-coil region" evidence="1">
    <location>
        <begin position="44"/>
        <end position="105"/>
    </location>
</feature>
<proteinExistence type="predicted"/>